<dbReference type="Gene3D" id="3.90.226.10">
    <property type="entry name" value="2-enoyl-CoA Hydratase, Chain A, domain 1"/>
    <property type="match status" value="1"/>
</dbReference>
<feature type="signal peptide" evidence="2">
    <location>
        <begin position="1"/>
        <end position="18"/>
    </location>
</feature>
<dbReference type="InterPro" id="IPR029045">
    <property type="entry name" value="ClpP/crotonase-like_dom_sf"/>
</dbReference>
<evidence type="ECO:0000256" key="2">
    <source>
        <dbReference type="SAM" id="SignalP"/>
    </source>
</evidence>
<dbReference type="SUPFAM" id="SSF52096">
    <property type="entry name" value="ClpP/crotonase"/>
    <property type="match status" value="1"/>
</dbReference>
<sequence>MLFVKNLAVVAWASCSLARTLPSGLKPRQDGSFTNPEYICGDIIDYVNRGETHFLASDVYRCLNSVPFNSAVAARFVKYWNETIQFQSTLAYLKNPPEGYQQPAVDVTAEVQRIQQKVDANLYVNQYEFEAEIQLLVYAMRDSHVSLNAGILSAFTFASPVEIASVSVDGKQEPRVYITDDIITSQDEGWEPSVITMINGTEVNEFLEHFATLNSWGFAEPHAEWNSLMSNPTLDIQGSLTTFSGGATFYPGDDLTFTFENGTTYETYWVAIYSGFANETGPLTTGGDFYNYFVLGFLPASFDNTSPDSDSPSEEQADPPASVTDWNEDSFGAFPVADIVQPDLGLFGTGVVTGYLYDDISTGVLSLPTFDIVADSIGDYIQTVDDFIGNASAAGLQKVIIDLQQNPGGAIFLPFTIFKSFFPDLTPFAGSRRRSFPLANVIGTTKSEDWASTDDEWLKSYLLADEWVINAKLNAATGRNFSGWPEYEGPIEANGDTFTLTERYDLANEDFDAAAFGWIPQMYLADAVNSNDTRPWNPDQIVLLTDGLCASACVLFVEMMTRAGVRTVVAGGRPTTGPMQAASGTRGASSYDADSLDVDIDGVKTSPTYANTNSIATVPDVRDQGMYVSYMGVNLRDQVRAKETTPLQFEYEAADCRIYYTLKNLYNMTQLWHDVSAAAFVDSSLCVQGSTGFSTTNNTHPSPPPERVAQKPILELNIKVDEASVEQAESDSNPGDGLRDAEGRGSSRVGFALCSSAGTCQPTYSCHQAVILCPGEKKPIKRPVCLPNCSTSTKGKTCGGTCLPVAQNDAKVVLNRQFNLKEKMTVGVCYPEPGTRAKTCP</sequence>
<protein>
    <submittedName>
        <fullName evidence="5">Peptidase s41 family protein</fullName>
    </submittedName>
</protein>
<gene>
    <name evidence="5" type="ORF">PTTW11_01261</name>
</gene>
<evidence type="ECO:0000313" key="6">
    <source>
        <dbReference type="Proteomes" id="UP000472372"/>
    </source>
</evidence>
<dbReference type="PANTHER" id="PTHR37049">
    <property type="entry name" value="PEPTIDASE S41 FAMILY PROTEIN"/>
    <property type="match status" value="1"/>
</dbReference>
<dbReference type="GO" id="GO:0006508">
    <property type="term" value="P:proteolysis"/>
    <property type="evidence" value="ECO:0007669"/>
    <property type="project" value="InterPro"/>
</dbReference>
<dbReference type="Pfam" id="PF23658">
    <property type="entry name" value="PDZ_CPAF_rel"/>
    <property type="match status" value="1"/>
</dbReference>
<accession>A0A6S6VHS2</accession>
<feature type="region of interest" description="Disordered" evidence="1">
    <location>
        <begin position="305"/>
        <end position="324"/>
    </location>
</feature>
<dbReference type="PANTHER" id="PTHR37049:SF5">
    <property type="entry name" value="TAIL SPECIFIC PROTEASE DOMAIN-CONTAINING PROTEIN"/>
    <property type="match status" value="1"/>
</dbReference>
<dbReference type="AlphaFoldDB" id="A0A6S6VHS2"/>
<evidence type="ECO:0000256" key="1">
    <source>
        <dbReference type="SAM" id="MobiDB-lite"/>
    </source>
</evidence>
<reference evidence="5" key="1">
    <citation type="submission" date="2021-02" db="EMBL/GenBank/DDBJ databases">
        <authorList>
            <person name="Syme A R."/>
            <person name="Syme A R."/>
            <person name="Moolhuijzen P."/>
        </authorList>
    </citation>
    <scope>NUCLEOTIDE SEQUENCE</scope>
    <source>
        <strain evidence="5">W1-1</strain>
    </source>
</reference>
<evidence type="ECO:0000259" key="4">
    <source>
        <dbReference type="Pfam" id="PF23658"/>
    </source>
</evidence>
<feature type="domain" description="CPAF-like PDZ" evidence="4">
    <location>
        <begin position="156"/>
        <end position="274"/>
    </location>
</feature>
<organism evidence="5 6">
    <name type="scientific">Pyrenophora teres f. teres</name>
    <dbReference type="NCBI Taxonomy" id="97479"/>
    <lineage>
        <taxon>Eukaryota</taxon>
        <taxon>Fungi</taxon>
        <taxon>Dikarya</taxon>
        <taxon>Ascomycota</taxon>
        <taxon>Pezizomycotina</taxon>
        <taxon>Dothideomycetes</taxon>
        <taxon>Pleosporomycetidae</taxon>
        <taxon>Pleosporales</taxon>
        <taxon>Pleosporineae</taxon>
        <taxon>Pleosporaceae</taxon>
        <taxon>Pyrenophora</taxon>
    </lineage>
</organism>
<feature type="region of interest" description="Disordered" evidence="1">
    <location>
        <begin position="724"/>
        <end position="743"/>
    </location>
</feature>
<dbReference type="InterPro" id="IPR052766">
    <property type="entry name" value="S41A_metabolite_peptidase"/>
</dbReference>
<evidence type="ECO:0000313" key="5">
    <source>
        <dbReference type="EMBL" id="CAE7001583.1"/>
    </source>
</evidence>
<feature type="domain" description="Tail specific protease" evidence="3">
    <location>
        <begin position="362"/>
        <end position="577"/>
    </location>
</feature>
<feature type="chain" id="PRO_5043388969" evidence="2">
    <location>
        <begin position="19"/>
        <end position="841"/>
    </location>
</feature>
<dbReference type="InterPro" id="IPR005151">
    <property type="entry name" value="Tail-specific_protease"/>
</dbReference>
<dbReference type="Proteomes" id="UP000472372">
    <property type="component" value="Chromosome 1"/>
</dbReference>
<name>A0A6S6VHS2_9PLEO</name>
<dbReference type="GO" id="GO:0008236">
    <property type="term" value="F:serine-type peptidase activity"/>
    <property type="evidence" value="ECO:0007669"/>
    <property type="project" value="InterPro"/>
</dbReference>
<evidence type="ECO:0000259" key="3">
    <source>
        <dbReference type="Pfam" id="PF03572"/>
    </source>
</evidence>
<dbReference type="InterPro" id="IPR056186">
    <property type="entry name" value="PDZ_CPAF-rel"/>
</dbReference>
<dbReference type="EMBL" id="HG992977">
    <property type="protein sequence ID" value="CAE7001583.1"/>
    <property type="molecule type" value="Genomic_DNA"/>
</dbReference>
<dbReference type="Pfam" id="PF03572">
    <property type="entry name" value="Peptidase_S41"/>
    <property type="match status" value="1"/>
</dbReference>
<proteinExistence type="predicted"/>
<keyword evidence="2" id="KW-0732">Signal</keyword>